<dbReference type="EMBL" id="AONQ01000020">
    <property type="protein sequence ID" value="EME70251.1"/>
    <property type="molecule type" value="Genomic_DNA"/>
</dbReference>
<evidence type="ECO:0008006" key="3">
    <source>
        <dbReference type="Google" id="ProtNLM"/>
    </source>
</evidence>
<protein>
    <recommendedName>
        <fullName evidence="3">DUF2946 domain-containing protein</fullName>
    </recommendedName>
</protein>
<dbReference type="InterPro" id="IPR021333">
    <property type="entry name" value="DUF2946"/>
</dbReference>
<evidence type="ECO:0000313" key="1">
    <source>
        <dbReference type="EMBL" id="EME70251.1"/>
    </source>
</evidence>
<keyword evidence="2" id="KW-1185">Reference proteome</keyword>
<dbReference type="PATRIC" id="fig|1244869.3.peg.1887"/>
<sequence>MLAFTLQLAVPAFDLGGIAALAGEAALRADLQSSLCHDGSSGAAPDQSPAAPPQVKHCIFCLPMAGNPATAVFILQAPVPTVAAAIVPFAADDQVPSVSRPAFARARAPPSSPRTV</sequence>
<dbReference type="Proteomes" id="UP000011744">
    <property type="component" value="Unassembled WGS sequence"/>
</dbReference>
<dbReference type="Pfam" id="PF11162">
    <property type="entry name" value="DUF2946"/>
    <property type="match status" value="1"/>
</dbReference>
<gene>
    <name evidence="1" type="ORF">H261_09337</name>
</gene>
<reference evidence="1 2" key="1">
    <citation type="journal article" date="2014" name="Genome Announc.">
        <title>Draft Genome Sequence of Magnetospirillum sp. Strain SO-1, a Freshwater Magnetotactic Bacterium Isolated from the Ol'khovka River, Russia.</title>
        <authorList>
            <person name="Grouzdev D.S."/>
            <person name="Dziuba M.V."/>
            <person name="Sukhacheva M.S."/>
            <person name="Mardanov A.V."/>
            <person name="Beletskiy A.V."/>
            <person name="Kuznetsov B.B."/>
            <person name="Skryabin K.G."/>
        </authorList>
    </citation>
    <scope>NUCLEOTIDE SEQUENCE [LARGE SCALE GENOMIC DNA]</scope>
    <source>
        <strain evidence="1 2">SO-1</strain>
    </source>
</reference>
<proteinExistence type="predicted"/>
<dbReference type="AlphaFoldDB" id="M2YB55"/>
<organism evidence="1 2">
    <name type="scientific">Paramagnetospirillum caucaseum</name>
    <dbReference type="NCBI Taxonomy" id="1244869"/>
    <lineage>
        <taxon>Bacteria</taxon>
        <taxon>Pseudomonadati</taxon>
        <taxon>Pseudomonadota</taxon>
        <taxon>Alphaproteobacteria</taxon>
        <taxon>Rhodospirillales</taxon>
        <taxon>Magnetospirillaceae</taxon>
        <taxon>Paramagnetospirillum</taxon>
    </lineage>
</organism>
<name>M2YB55_9PROT</name>
<accession>M2YB55</accession>
<dbReference type="STRING" id="1244869.H261_09337"/>
<comment type="caution">
    <text evidence="1">The sequence shown here is derived from an EMBL/GenBank/DDBJ whole genome shotgun (WGS) entry which is preliminary data.</text>
</comment>
<evidence type="ECO:0000313" key="2">
    <source>
        <dbReference type="Proteomes" id="UP000011744"/>
    </source>
</evidence>